<dbReference type="GO" id="GO:0016787">
    <property type="term" value="F:hydrolase activity"/>
    <property type="evidence" value="ECO:0007669"/>
    <property type="project" value="UniProtKB-KW"/>
</dbReference>
<evidence type="ECO:0000313" key="1">
    <source>
        <dbReference type="EMBL" id="ELS56732.1"/>
    </source>
</evidence>
<organism evidence="1 2">
    <name type="scientific">Streptomyces viridochromogenes Tue57</name>
    <dbReference type="NCBI Taxonomy" id="1160705"/>
    <lineage>
        <taxon>Bacteria</taxon>
        <taxon>Bacillati</taxon>
        <taxon>Actinomycetota</taxon>
        <taxon>Actinomycetes</taxon>
        <taxon>Kitasatosporales</taxon>
        <taxon>Streptomycetaceae</taxon>
        <taxon>Streptomyces</taxon>
    </lineage>
</organism>
<proteinExistence type="predicted"/>
<dbReference type="EMBL" id="AMLP01000076">
    <property type="protein sequence ID" value="ELS56732.1"/>
    <property type="molecule type" value="Genomic_DNA"/>
</dbReference>
<dbReference type="Proteomes" id="UP000011205">
    <property type="component" value="Unassembled WGS sequence"/>
</dbReference>
<name>L8PMT0_STRVR</name>
<protein>
    <submittedName>
        <fullName evidence="1">Putative glycosyl hydrolase</fullName>
    </submittedName>
</protein>
<reference evidence="1 2" key="1">
    <citation type="journal article" date="2013" name="Genome Announc.">
        <title>Draft Genome Sequence of Streptomyces viridochromogenes Strain Tu57, Producer of Avilamycin.</title>
        <authorList>
            <person name="Gruning B.A."/>
            <person name="Erxleben A."/>
            <person name="Hahnlein A."/>
            <person name="Gunther S."/>
        </authorList>
    </citation>
    <scope>NUCLEOTIDE SEQUENCE [LARGE SCALE GENOMIC DNA]</scope>
    <source>
        <strain evidence="1 2">Tue57</strain>
    </source>
</reference>
<accession>L8PMT0</accession>
<gene>
    <name evidence="1" type="ORF">STVIR_2303</name>
</gene>
<evidence type="ECO:0000313" key="2">
    <source>
        <dbReference type="Proteomes" id="UP000011205"/>
    </source>
</evidence>
<comment type="caution">
    <text evidence="1">The sequence shown here is derived from an EMBL/GenBank/DDBJ whole genome shotgun (WGS) entry which is preliminary data.</text>
</comment>
<keyword evidence="1" id="KW-0378">Hydrolase</keyword>
<sequence length="31" mass="3528">MRHATLGTDDDAVEAIRCAPDRTDFVRWPLV</sequence>
<dbReference type="AlphaFoldDB" id="L8PMT0"/>